<proteinExistence type="inferred from homology"/>
<feature type="domain" description="Capsule synthesis protein CapA" evidence="2">
    <location>
        <begin position="72"/>
        <end position="291"/>
    </location>
</feature>
<dbReference type="Gene3D" id="3.60.21.10">
    <property type="match status" value="1"/>
</dbReference>
<dbReference type="InterPro" id="IPR052169">
    <property type="entry name" value="CW_Biosynth-Accessory"/>
</dbReference>
<dbReference type="AlphaFoldDB" id="A0A1F5VNM8"/>
<dbReference type="Proteomes" id="UP000177451">
    <property type="component" value="Unassembled WGS sequence"/>
</dbReference>
<organism evidence="3 4">
    <name type="scientific">Candidatus Giovannonibacteria bacterium RIFCSPHIGHO2_02_42_15</name>
    <dbReference type="NCBI Taxonomy" id="1798329"/>
    <lineage>
        <taxon>Bacteria</taxon>
        <taxon>Candidatus Giovannoniibacteriota</taxon>
    </lineage>
</organism>
<evidence type="ECO:0000256" key="1">
    <source>
        <dbReference type="ARBA" id="ARBA00005662"/>
    </source>
</evidence>
<comment type="caution">
    <text evidence="3">The sequence shown here is derived from an EMBL/GenBank/DDBJ whole genome shotgun (WGS) entry which is preliminary data.</text>
</comment>
<evidence type="ECO:0000259" key="2">
    <source>
        <dbReference type="SMART" id="SM00854"/>
    </source>
</evidence>
<sequence>MEIDRKGIKFTFLFLTFLFLSVFFVRKFSGLVFESVLGRDIVYENIDERLASLRILRQSALLLREENKNKVTMGFVGDVMLDRGVEFYIDKYAEGNFKFPFQYVAEITSEYDILFGNLEGPISDTGQDLRKLYSFRMDPNAILGLEHAGFDVVSVANNHAFDWGGEAFRDTLSRLDLAGIVHVGENYRYKIIEAKGARVAFLAFSQFSGFRESEFKENIMEARKNSDIVVVSFHFGDEYAPPTDFQKRISHLAVDSGADLVIGHHPHVIQPSEYYKEKYIIYSLGNFVFDQNFSAETMEGLVVEVEFDKDKISAIKERKVKIDEKYRPYFVE</sequence>
<dbReference type="EMBL" id="MFHH01000031">
    <property type="protein sequence ID" value="OGF64898.1"/>
    <property type="molecule type" value="Genomic_DNA"/>
</dbReference>
<dbReference type="PANTHER" id="PTHR33393">
    <property type="entry name" value="POLYGLUTAMINE SYNTHESIS ACCESSORY PROTEIN RV0574C-RELATED"/>
    <property type="match status" value="1"/>
</dbReference>
<dbReference type="PANTHER" id="PTHR33393:SF11">
    <property type="entry name" value="POLYGLUTAMINE SYNTHESIS ACCESSORY PROTEIN RV0574C-RELATED"/>
    <property type="match status" value="1"/>
</dbReference>
<dbReference type="SMART" id="SM00854">
    <property type="entry name" value="PGA_cap"/>
    <property type="match status" value="1"/>
</dbReference>
<dbReference type="SUPFAM" id="SSF56300">
    <property type="entry name" value="Metallo-dependent phosphatases"/>
    <property type="match status" value="1"/>
</dbReference>
<reference evidence="3 4" key="1">
    <citation type="journal article" date="2016" name="Nat. Commun.">
        <title>Thousands of microbial genomes shed light on interconnected biogeochemical processes in an aquifer system.</title>
        <authorList>
            <person name="Anantharaman K."/>
            <person name="Brown C.T."/>
            <person name="Hug L.A."/>
            <person name="Sharon I."/>
            <person name="Castelle C.J."/>
            <person name="Probst A.J."/>
            <person name="Thomas B.C."/>
            <person name="Singh A."/>
            <person name="Wilkins M.J."/>
            <person name="Karaoz U."/>
            <person name="Brodie E.L."/>
            <person name="Williams K.H."/>
            <person name="Hubbard S.S."/>
            <person name="Banfield J.F."/>
        </authorList>
    </citation>
    <scope>NUCLEOTIDE SEQUENCE [LARGE SCALE GENOMIC DNA]</scope>
</reference>
<name>A0A1F5VNM8_9BACT</name>
<protein>
    <recommendedName>
        <fullName evidence="2">Capsule synthesis protein CapA domain-containing protein</fullName>
    </recommendedName>
</protein>
<dbReference type="InterPro" id="IPR019079">
    <property type="entry name" value="Capsule_synth_CapA"/>
</dbReference>
<evidence type="ECO:0000313" key="4">
    <source>
        <dbReference type="Proteomes" id="UP000177451"/>
    </source>
</evidence>
<comment type="similarity">
    <text evidence="1">Belongs to the CapA family.</text>
</comment>
<dbReference type="CDD" id="cd07381">
    <property type="entry name" value="MPP_CapA"/>
    <property type="match status" value="1"/>
</dbReference>
<accession>A0A1F5VNM8</accession>
<dbReference type="InterPro" id="IPR029052">
    <property type="entry name" value="Metallo-depent_PP-like"/>
</dbReference>
<evidence type="ECO:0000313" key="3">
    <source>
        <dbReference type="EMBL" id="OGF64898.1"/>
    </source>
</evidence>
<dbReference type="Pfam" id="PF09587">
    <property type="entry name" value="PGA_cap"/>
    <property type="match status" value="1"/>
</dbReference>
<gene>
    <name evidence="3" type="ORF">A2Z53_02940</name>
</gene>